<reference evidence="2 3" key="1">
    <citation type="submission" date="2013-03" db="EMBL/GenBank/DDBJ databases">
        <title>Salinisphaera dokdonensis CL-ES53 Genome Sequencing.</title>
        <authorList>
            <person name="Li C."/>
            <person name="Lai Q."/>
            <person name="Shao Z."/>
        </authorList>
    </citation>
    <scope>NUCLEOTIDE SEQUENCE [LARGE SCALE GENOMIC DNA]</scope>
    <source>
        <strain evidence="2 3">CL-ES53</strain>
    </source>
</reference>
<evidence type="ECO:0000313" key="3">
    <source>
        <dbReference type="Proteomes" id="UP001460888"/>
    </source>
</evidence>
<proteinExistence type="predicted"/>
<evidence type="ECO:0000256" key="1">
    <source>
        <dbReference type="SAM" id="MobiDB-lite"/>
    </source>
</evidence>
<sequence>MLFIAFSAVLAGCGSEPDPNINVSGELVRNTEQALPANASARISMFEHRDGGGDKRIVAERSIHKVQGETIKFDLEIARNLIKPNEEYGLRAEVMAPEGDVLWQMDQPLRFKPLENSEGVKLELVKARQEMDLAFRKYRCEDGFHLSAVTNTDRAIVRLGNRRLVLPATQGGDSFVDEHDNRLKTETDERISFRVDGSEHTLCEPVPDQTPSQIEPAESAEGEGGDPNAGGARSTNEGEESTEVEGRSQESSDHSSGKANSPA</sequence>
<evidence type="ECO:0008006" key="4">
    <source>
        <dbReference type="Google" id="ProtNLM"/>
    </source>
</evidence>
<accession>A0ABV2B2S5</accession>
<protein>
    <recommendedName>
        <fullName evidence="4">C-type lysozyme inhibitor domain-containing protein</fullName>
    </recommendedName>
</protein>
<comment type="caution">
    <text evidence="2">The sequence shown here is derived from an EMBL/GenBank/DDBJ whole genome shotgun (WGS) entry which is preliminary data.</text>
</comment>
<name>A0ABV2B2S5_9GAMM</name>
<feature type="region of interest" description="Disordered" evidence="1">
    <location>
        <begin position="195"/>
        <end position="263"/>
    </location>
</feature>
<organism evidence="2 3">
    <name type="scientific">Salinisphaera dokdonensis CL-ES53</name>
    <dbReference type="NCBI Taxonomy" id="1304272"/>
    <lineage>
        <taxon>Bacteria</taxon>
        <taxon>Pseudomonadati</taxon>
        <taxon>Pseudomonadota</taxon>
        <taxon>Gammaproteobacteria</taxon>
        <taxon>Salinisphaerales</taxon>
        <taxon>Salinisphaeraceae</taxon>
        <taxon>Salinisphaera</taxon>
    </lineage>
</organism>
<feature type="compositionally biased region" description="Basic and acidic residues" evidence="1">
    <location>
        <begin position="244"/>
        <end position="256"/>
    </location>
</feature>
<dbReference type="Proteomes" id="UP001460888">
    <property type="component" value="Unassembled WGS sequence"/>
</dbReference>
<evidence type="ECO:0000313" key="2">
    <source>
        <dbReference type="EMBL" id="MES1930167.1"/>
    </source>
</evidence>
<gene>
    <name evidence="2" type="ORF">SADO_12968</name>
</gene>
<dbReference type="EMBL" id="APND01000004">
    <property type="protein sequence ID" value="MES1930167.1"/>
    <property type="molecule type" value="Genomic_DNA"/>
</dbReference>
<keyword evidence="3" id="KW-1185">Reference proteome</keyword>